<keyword evidence="4" id="KW-1185">Reference proteome</keyword>
<dbReference type="STRING" id="1628148.BI198_13705"/>
<dbReference type="SUPFAM" id="SSF52833">
    <property type="entry name" value="Thioredoxin-like"/>
    <property type="match status" value="1"/>
</dbReference>
<name>A0A1E7Q8S3_9GAMM</name>
<keyword evidence="1" id="KW-0732">Signal</keyword>
<accession>A0A1E7Q8S3</accession>
<dbReference type="CDD" id="cd02966">
    <property type="entry name" value="TlpA_like_family"/>
    <property type="match status" value="1"/>
</dbReference>
<dbReference type="PANTHER" id="PTHR42852:SF17">
    <property type="entry name" value="THIOREDOXIN-LIKE PROTEIN HI_1115"/>
    <property type="match status" value="1"/>
</dbReference>
<gene>
    <name evidence="3" type="ORF">BI198_13705</name>
</gene>
<dbReference type="GO" id="GO:0016209">
    <property type="term" value="F:antioxidant activity"/>
    <property type="evidence" value="ECO:0007669"/>
    <property type="project" value="InterPro"/>
</dbReference>
<sequence length="162" mass="17794">MNKIASLSVVLLVMLGLAPSFASAEMAPDFSLKTLTGDNVRLAEQRGDIILINFWASWCGPCIQEMPKLDQLAEKYQGLGVQVWGINVETDTAAANAYLAKLPVTFPILFDSENNVSKAYAIKAMPTTVIINKDGEVSAVHHGYQSGYEKKYEADIKKLLRQ</sequence>
<reference evidence="4" key="1">
    <citation type="submission" date="2016-09" db="EMBL/GenBank/DDBJ databases">
        <authorList>
            <person name="Wan X."/>
            <person name="Hou S."/>
        </authorList>
    </citation>
    <scope>NUCLEOTIDE SEQUENCE [LARGE SCALE GENOMIC DNA]</scope>
    <source>
        <strain evidence="4">KH87</strain>
    </source>
</reference>
<dbReference type="InterPro" id="IPR000866">
    <property type="entry name" value="AhpC/TSA"/>
</dbReference>
<feature type="domain" description="Thioredoxin" evidence="2">
    <location>
        <begin position="21"/>
        <end position="161"/>
    </location>
</feature>
<protein>
    <submittedName>
        <fullName evidence="3">Redoxin</fullName>
    </submittedName>
</protein>
<dbReference type="AlphaFoldDB" id="A0A1E7Q8S3"/>
<evidence type="ECO:0000259" key="2">
    <source>
        <dbReference type="PROSITE" id="PS51352"/>
    </source>
</evidence>
<feature type="signal peptide" evidence="1">
    <location>
        <begin position="1"/>
        <end position="22"/>
    </location>
</feature>
<dbReference type="PROSITE" id="PS51352">
    <property type="entry name" value="THIOREDOXIN_2"/>
    <property type="match status" value="1"/>
</dbReference>
<dbReference type="RefSeq" id="WP_070050055.1">
    <property type="nucleotide sequence ID" value="NZ_CBCSDO010000002.1"/>
</dbReference>
<feature type="chain" id="PRO_5009200500" evidence="1">
    <location>
        <begin position="23"/>
        <end position="162"/>
    </location>
</feature>
<dbReference type="InterPro" id="IPR013766">
    <property type="entry name" value="Thioredoxin_domain"/>
</dbReference>
<dbReference type="GO" id="GO:0016491">
    <property type="term" value="F:oxidoreductase activity"/>
    <property type="evidence" value="ECO:0007669"/>
    <property type="project" value="InterPro"/>
</dbReference>
<dbReference type="Proteomes" id="UP000242258">
    <property type="component" value="Unassembled WGS sequence"/>
</dbReference>
<dbReference type="Pfam" id="PF00578">
    <property type="entry name" value="AhpC-TSA"/>
    <property type="match status" value="1"/>
</dbReference>
<dbReference type="PANTHER" id="PTHR42852">
    <property type="entry name" value="THIOL:DISULFIDE INTERCHANGE PROTEIN DSBE"/>
    <property type="match status" value="1"/>
</dbReference>
<dbReference type="Gene3D" id="3.40.30.10">
    <property type="entry name" value="Glutaredoxin"/>
    <property type="match status" value="1"/>
</dbReference>
<comment type="caution">
    <text evidence="3">The sequence shown here is derived from an EMBL/GenBank/DDBJ whole genome shotgun (WGS) entry which is preliminary data.</text>
</comment>
<evidence type="ECO:0000313" key="4">
    <source>
        <dbReference type="Proteomes" id="UP000242258"/>
    </source>
</evidence>
<evidence type="ECO:0000313" key="3">
    <source>
        <dbReference type="EMBL" id="OEY70501.1"/>
    </source>
</evidence>
<proteinExistence type="predicted"/>
<dbReference type="InterPro" id="IPR036249">
    <property type="entry name" value="Thioredoxin-like_sf"/>
</dbReference>
<evidence type="ECO:0000256" key="1">
    <source>
        <dbReference type="SAM" id="SignalP"/>
    </source>
</evidence>
<dbReference type="EMBL" id="MKEK01000001">
    <property type="protein sequence ID" value="OEY70501.1"/>
    <property type="molecule type" value="Genomic_DNA"/>
</dbReference>
<dbReference type="OrthoDB" id="9788279at2"/>
<dbReference type="InterPro" id="IPR050553">
    <property type="entry name" value="Thioredoxin_ResA/DsbE_sf"/>
</dbReference>
<organism evidence="3 4">
    <name type="scientific">Rheinheimera salexigens</name>
    <dbReference type="NCBI Taxonomy" id="1628148"/>
    <lineage>
        <taxon>Bacteria</taxon>
        <taxon>Pseudomonadati</taxon>
        <taxon>Pseudomonadota</taxon>
        <taxon>Gammaproteobacteria</taxon>
        <taxon>Chromatiales</taxon>
        <taxon>Chromatiaceae</taxon>
        <taxon>Rheinheimera</taxon>
    </lineage>
</organism>